<dbReference type="GO" id="GO:0046872">
    <property type="term" value="F:metal ion binding"/>
    <property type="evidence" value="ECO:0007669"/>
    <property type="project" value="UniProtKB-KW"/>
</dbReference>
<keyword evidence="2" id="KW-0479">Metal-binding</keyword>
<feature type="compositionally biased region" description="Basic and acidic residues" evidence="6">
    <location>
        <begin position="154"/>
        <end position="174"/>
    </location>
</feature>
<dbReference type="PANTHER" id="PTHR42859">
    <property type="entry name" value="OXIDOREDUCTASE"/>
    <property type="match status" value="1"/>
</dbReference>
<dbReference type="SUPFAM" id="SSF54862">
    <property type="entry name" value="4Fe-4S ferredoxins"/>
    <property type="match status" value="1"/>
</dbReference>
<evidence type="ECO:0000256" key="6">
    <source>
        <dbReference type="SAM" id="MobiDB-lite"/>
    </source>
</evidence>
<dbReference type="PANTHER" id="PTHR42859:SF17">
    <property type="entry name" value="ELECTRON TRANSPORT PROTEIN HYDN-RELATED"/>
    <property type="match status" value="1"/>
</dbReference>
<keyword evidence="1" id="KW-0004">4Fe-4S</keyword>
<dbReference type="EMBL" id="FNQS01000006">
    <property type="protein sequence ID" value="SEA59215.1"/>
    <property type="molecule type" value="Genomic_DNA"/>
</dbReference>
<protein>
    <submittedName>
        <fullName evidence="8">Electron transport protein HydN</fullName>
    </submittedName>
</protein>
<evidence type="ECO:0000313" key="8">
    <source>
        <dbReference type="EMBL" id="SEA59215.1"/>
    </source>
</evidence>
<dbReference type="InterPro" id="IPR017896">
    <property type="entry name" value="4Fe4S_Fe-S-bd"/>
</dbReference>
<reference evidence="8 9" key="1">
    <citation type="submission" date="2016-10" db="EMBL/GenBank/DDBJ databases">
        <authorList>
            <person name="de Groot N.N."/>
        </authorList>
    </citation>
    <scope>NUCLEOTIDE SEQUENCE [LARGE SCALE GENOMIC DNA]</scope>
    <source>
        <strain evidence="8 9">ATCC 29281</strain>
    </source>
</reference>
<dbReference type="PROSITE" id="PS51379">
    <property type="entry name" value="4FE4S_FER_2"/>
    <property type="match status" value="2"/>
</dbReference>
<evidence type="ECO:0000313" key="9">
    <source>
        <dbReference type="Proteomes" id="UP000187280"/>
    </source>
</evidence>
<accession>A0A1H4CFL1</accession>
<keyword evidence="3" id="KW-0677">Repeat</keyword>
<sequence>MNAFVIADASQCIGCRTCEVACAVAHTSGGLSSLNTASFAPRLTVIKSAEVSVPVLCHQCENAPCASACPQGALVAQNDSIQVVSSQCIGCKSCVIACPFGAIRVVTSPQEKGEPHARSEVHKCDLCHDVADGPSCVRVCPTSALRLVTPDGLRQQREERQRQSAGERSHSHTQ</sequence>
<name>A0A1H4CFL1_9GAMM</name>
<dbReference type="Pfam" id="PF12838">
    <property type="entry name" value="Fer4_7"/>
    <property type="match status" value="1"/>
</dbReference>
<feature type="domain" description="4Fe-4S ferredoxin-type" evidence="7">
    <location>
        <begin position="2"/>
        <end position="22"/>
    </location>
</feature>
<evidence type="ECO:0000259" key="7">
    <source>
        <dbReference type="PROSITE" id="PS51379"/>
    </source>
</evidence>
<keyword evidence="4" id="KW-0408">Iron</keyword>
<dbReference type="InterPro" id="IPR050294">
    <property type="entry name" value="RnfB_subfamily"/>
</dbReference>
<evidence type="ECO:0000256" key="2">
    <source>
        <dbReference type="ARBA" id="ARBA00022723"/>
    </source>
</evidence>
<proteinExistence type="predicted"/>
<feature type="domain" description="4Fe-4S ferredoxin-type" evidence="7">
    <location>
        <begin position="79"/>
        <end position="108"/>
    </location>
</feature>
<dbReference type="Gene3D" id="3.30.70.20">
    <property type="match status" value="2"/>
</dbReference>
<gene>
    <name evidence="8" type="ORF">SAMN02982996_01968</name>
</gene>
<evidence type="ECO:0000256" key="3">
    <source>
        <dbReference type="ARBA" id="ARBA00022737"/>
    </source>
</evidence>
<evidence type="ECO:0000256" key="4">
    <source>
        <dbReference type="ARBA" id="ARBA00023004"/>
    </source>
</evidence>
<keyword evidence="5" id="KW-0411">Iron-sulfur</keyword>
<dbReference type="AlphaFoldDB" id="A0A1H4CFL1"/>
<dbReference type="Proteomes" id="UP000187280">
    <property type="component" value="Unassembled WGS sequence"/>
</dbReference>
<dbReference type="PROSITE" id="PS00198">
    <property type="entry name" value="4FE4S_FER_1"/>
    <property type="match status" value="1"/>
</dbReference>
<dbReference type="GO" id="GO:0051539">
    <property type="term" value="F:4 iron, 4 sulfur cluster binding"/>
    <property type="evidence" value="ECO:0007669"/>
    <property type="project" value="UniProtKB-KW"/>
</dbReference>
<dbReference type="CDD" id="cd10554">
    <property type="entry name" value="HycB_like"/>
    <property type="match status" value="1"/>
</dbReference>
<dbReference type="RefSeq" id="WP_074728528.1">
    <property type="nucleotide sequence ID" value="NZ_FNQS01000006.1"/>
</dbReference>
<dbReference type="InterPro" id="IPR017900">
    <property type="entry name" value="4Fe4S_Fe_S_CS"/>
</dbReference>
<evidence type="ECO:0000256" key="5">
    <source>
        <dbReference type="ARBA" id="ARBA00023014"/>
    </source>
</evidence>
<dbReference type="GeneID" id="97764841"/>
<keyword evidence="9" id="KW-1185">Reference proteome</keyword>
<feature type="region of interest" description="Disordered" evidence="6">
    <location>
        <begin position="151"/>
        <end position="174"/>
    </location>
</feature>
<dbReference type="eggNOG" id="COG1142">
    <property type="taxonomic scope" value="Bacteria"/>
</dbReference>
<dbReference type="STRING" id="71657.SAMN02982996_01968"/>
<evidence type="ECO:0000256" key="1">
    <source>
        <dbReference type="ARBA" id="ARBA00022485"/>
    </source>
</evidence>
<organism evidence="8 9">
    <name type="scientific">Lonsdalea quercina</name>
    <dbReference type="NCBI Taxonomy" id="71657"/>
    <lineage>
        <taxon>Bacteria</taxon>
        <taxon>Pseudomonadati</taxon>
        <taxon>Pseudomonadota</taxon>
        <taxon>Gammaproteobacteria</taxon>
        <taxon>Enterobacterales</taxon>
        <taxon>Pectobacteriaceae</taxon>
        <taxon>Lonsdalea</taxon>
    </lineage>
</organism>